<feature type="region of interest" description="Disordered" evidence="1">
    <location>
        <begin position="109"/>
        <end position="133"/>
    </location>
</feature>
<keyword evidence="2" id="KW-1133">Transmembrane helix</keyword>
<name>A0AAE0P4X2_9PEZI</name>
<evidence type="ECO:0000313" key="3">
    <source>
        <dbReference type="EMBL" id="KAK3393528.1"/>
    </source>
</evidence>
<reference evidence="3" key="2">
    <citation type="submission" date="2023-06" db="EMBL/GenBank/DDBJ databases">
        <authorList>
            <consortium name="Lawrence Berkeley National Laboratory"/>
            <person name="Haridas S."/>
            <person name="Hensen N."/>
            <person name="Bonometti L."/>
            <person name="Westerberg I."/>
            <person name="Brannstrom I.O."/>
            <person name="Guillou S."/>
            <person name="Cros-Aarteil S."/>
            <person name="Calhoun S."/>
            <person name="Kuo A."/>
            <person name="Mondo S."/>
            <person name="Pangilinan J."/>
            <person name="Riley R."/>
            <person name="LaButti K."/>
            <person name="Andreopoulos B."/>
            <person name="Lipzen A."/>
            <person name="Chen C."/>
            <person name="Yanf M."/>
            <person name="Daum C."/>
            <person name="Ng V."/>
            <person name="Clum A."/>
            <person name="Steindorff A."/>
            <person name="Ohm R."/>
            <person name="Martin F."/>
            <person name="Silar P."/>
            <person name="Natvig D."/>
            <person name="Lalanne C."/>
            <person name="Gautier V."/>
            <person name="Ament-velasquez S.L."/>
            <person name="Kruys A."/>
            <person name="Hutchinson M.I."/>
            <person name="Powell A.J."/>
            <person name="Barry K."/>
            <person name="Miller A.N."/>
            <person name="Grigoriev I.V."/>
            <person name="Debuchy R."/>
            <person name="Gladieux P."/>
            <person name="Thoren M.H."/>
            <person name="Johannesson H."/>
        </authorList>
    </citation>
    <scope>NUCLEOTIDE SEQUENCE</scope>
    <source>
        <strain evidence="3">CBS 232.78</strain>
    </source>
</reference>
<comment type="caution">
    <text evidence="3">The sequence shown here is derived from an EMBL/GenBank/DDBJ whole genome shotgun (WGS) entry which is preliminary data.</text>
</comment>
<feature type="compositionally biased region" description="Low complexity" evidence="1">
    <location>
        <begin position="160"/>
        <end position="208"/>
    </location>
</feature>
<feature type="transmembrane region" description="Helical" evidence="2">
    <location>
        <begin position="1022"/>
        <end position="1044"/>
    </location>
</feature>
<feature type="compositionally biased region" description="Low complexity" evidence="1">
    <location>
        <begin position="111"/>
        <end position="133"/>
    </location>
</feature>
<feature type="region of interest" description="Disordered" evidence="1">
    <location>
        <begin position="156"/>
        <end position="214"/>
    </location>
</feature>
<proteinExistence type="predicted"/>
<reference evidence="3" key="1">
    <citation type="journal article" date="2023" name="Mol. Phylogenet. Evol.">
        <title>Genome-scale phylogeny and comparative genomics of the fungal order Sordariales.</title>
        <authorList>
            <person name="Hensen N."/>
            <person name="Bonometti L."/>
            <person name="Westerberg I."/>
            <person name="Brannstrom I.O."/>
            <person name="Guillou S."/>
            <person name="Cros-Aarteil S."/>
            <person name="Calhoun S."/>
            <person name="Haridas S."/>
            <person name="Kuo A."/>
            <person name="Mondo S."/>
            <person name="Pangilinan J."/>
            <person name="Riley R."/>
            <person name="LaButti K."/>
            <person name="Andreopoulos B."/>
            <person name="Lipzen A."/>
            <person name="Chen C."/>
            <person name="Yan M."/>
            <person name="Daum C."/>
            <person name="Ng V."/>
            <person name="Clum A."/>
            <person name="Steindorff A."/>
            <person name="Ohm R.A."/>
            <person name="Martin F."/>
            <person name="Silar P."/>
            <person name="Natvig D.O."/>
            <person name="Lalanne C."/>
            <person name="Gautier V."/>
            <person name="Ament-Velasquez S.L."/>
            <person name="Kruys A."/>
            <person name="Hutchinson M.I."/>
            <person name="Powell A.J."/>
            <person name="Barry K."/>
            <person name="Miller A.N."/>
            <person name="Grigoriev I.V."/>
            <person name="Debuchy R."/>
            <person name="Gladieux P."/>
            <person name="Hiltunen Thoren M."/>
            <person name="Johannesson H."/>
        </authorList>
    </citation>
    <scope>NUCLEOTIDE SEQUENCE</scope>
    <source>
        <strain evidence="3">CBS 232.78</strain>
    </source>
</reference>
<sequence length="1337" mass="141965">MQQQPGHLNPHDYRTRAYEYSLQASEDNDEGQDEIARGEAKPPVGYGPQTGRRKPDYKPTPLRWPFITVVVILLLAAIGLIVYADRAMPDSDTDAVFAGDNPVVRRRNLPRRSVSFNESTTTAPTPSSSSLDVSSSIILSTGSDDSLTVLVEPSASTTGSLESQTSSVGSLSSSPTLLLTSSTIPSASRSSRSITGAASSSGSLSTAPVTEPGDVNRHAVVTNSSSTATGSSTATLPSGARLIPISSFVSSFTSYSTADESTINVTSTGTRVVTSSVTRSTTSFTTITSTVMSVFPTTFASFVSQSGTMVGSAVATGMTSAVVIQTTTLGSVILAPGQTTFTETFTSTSQSTVPETVIPVVGSVTITYYQTVFPSPGAIENPPQTRPQEQVNPVQVTHIDVVGGTTIAVVQTLPPAVIAVPTNQVVPSVFTPPAEIAITQIGGQVVTSILVVTPSPGVSVNMVTNVGGTPVTVVNTPDPVTRETIIGGIIRTVVETPPPQTVVSMEGGTPTTIGVIVAPDVPGQPVTYTVVSNAGGTHVTQVVVTTPAGPPFQPITYTAVKIVDGTPITEVLVNTPTGSPAQPFTFTVVNTIGGTPVTQVLVTTPTGAPFKPVSFTITTNIGGTPTVVTITPSPTSFVTTINGTPVTTVATPPVTSFTTTVGGTLTTQTLITTPTGTEPITLTFVSTSGGTLSTLTRTFAPTTFLTTISGKLTTITSTPSLTTSFSTQSASTRTLTSISMSTATFTPTASNNLPVESIIVKTKVYKWTEADIFLGTFLPPLLGVALVIPLRIIDLNAKLYQPFQSLAKDGGASGAETMMMKYTGLMAFVTPVITMMQGHPVPFITTLMVGFASFMVPLATEAIGLKLHGTCYWNTASLTKCGPALGISPGPARALIALIAAVIIMLLLVLFFMQKWASGVNANPWNIAGMASLAGNTQIRIRQNTEGAMRRAISQKQYGLGYFTNALGREEYGIVLTDESGRGLQDNMEGDSESEIFDANGEAKGHGARGSGKYLPFMPLRYPWRITLIVFQLAVLAFIIYYYVYYRSVAERRGNVVDGGQLWGLIKTSTFGVRFVSAVIGVIIAFCWQSFFLSVSFMVPYQMMAQRTRLPANSILFSPSTNAFSGIWVAIKQRHLFLFVVSVSSILSEFFPVLLSNVPFSLTQTNTAATVCDILSAVFLTFLTGVLVASFFVRWPPMPVDPRCIAGSMFYVSQSHMLNDMDGVSQLNRKERDRRVQEIGRRYYYGVLIGGSWRRLGVDCDLGPSDSVVTAYRGARIDEPPAIREPDEQNLLGRGGREGEVEEEVVSPETYTYRGNRIDEPPAIWEADERSLIGRDR</sequence>
<evidence type="ECO:0000256" key="2">
    <source>
        <dbReference type="SAM" id="Phobius"/>
    </source>
</evidence>
<keyword evidence="4" id="KW-1185">Reference proteome</keyword>
<organism evidence="3 4">
    <name type="scientific">Podospora didyma</name>
    <dbReference type="NCBI Taxonomy" id="330526"/>
    <lineage>
        <taxon>Eukaryota</taxon>
        <taxon>Fungi</taxon>
        <taxon>Dikarya</taxon>
        <taxon>Ascomycota</taxon>
        <taxon>Pezizomycotina</taxon>
        <taxon>Sordariomycetes</taxon>
        <taxon>Sordariomycetidae</taxon>
        <taxon>Sordariales</taxon>
        <taxon>Podosporaceae</taxon>
        <taxon>Podospora</taxon>
    </lineage>
</organism>
<keyword evidence="2" id="KW-0812">Transmembrane</keyword>
<dbReference type="Pfam" id="PF11915">
    <property type="entry name" value="DUF3433"/>
    <property type="match status" value="2"/>
</dbReference>
<keyword evidence="2" id="KW-0472">Membrane</keyword>
<dbReference type="PANTHER" id="PTHR37544:SF3">
    <property type="entry name" value="SPRAY"/>
    <property type="match status" value="1"/>
</dbReference>
<dbReference type="PANTHER" id="PTHR37544">
    <property type="entry name" value="SPRAY-RELATED"/>
    <property type="match status" value="1"/>
</dbReference>
<dbReference type="Proteomes" id="UP001285441">
    <property type="component" value="Unassembled WGS sequence"/>
</dbReference>
<feature type="transmembrane region" description="Helical" evidence="2">
    <location>
        <begin position="841"/>
        <end position="860"/>
    </location>
</feature>
<gene>
    <name evidence="3" type="ORF">B0H63DRAFT_554884</name>
</gene>
<feature type="transmembrane region" description="Helical" evidence="2">
    <location>
        <begin position="894"/>
        <end position="913"/>
    </location>
</feature>
<feature type="transmembrane region" description="Helical" evidence="2">
    <location>
        <begin position="62"/>
        <end position="84"/>
    </location>
</feature>
<evidence type="ECO:0008006" key="5">
    <source>
        <dbReference type="Google" id="ProtNLM"/>
    </source>
</evidence>
<feature type="region of interest" description="Disordered" evidence="1">
    <location>
        <begin position="1285"/>
        <end position="1314"/>
    </location>
</feature>
<dbReference type="EMBL" id="JAULSW010000001">
    <property type="protein sequence ID" value="KAK3393528.1"/>
    <property type="molecule type" value="Genomic_DNA"/>
</dbReference>
<accession>A0AAE0P4X2</accession>
<feature type="region of interest" description="Disordered" evidence="1">
    <location>
        <begin position="1"/>
        <end position="58"/>
    </location>
</feature>
<dbReference type="InterPro" id="IPR021840">
    <property type="entry name" value="DUF3433"/>
</dbReference>
<feature type="transmembrane region" description="Helical" evidence="2">
    <location>
        <begin position="1075"/>
        <end position="1099"/>
    </location>
</feature>
<feature type="transmembrane region" description="Helical" evidence="2">
    <location>
        <begin position="1136"/>
        <end position="1154"/>
    </location>
</feature>
<protein>
    <recommendedName>
        <fullName evidence="5">Zonadhesin</fullName>
    </recommendedName>
</protein>
<evidence type="ECO:0000256" key="1">
    <source>
        <dbReference type="SAM" id="MobiDB-lite"/>
    </source>
</evidence>
<evidence type="ECO:0000313" key="4">
    <source>
        <dbReference type="Proteomes" id="UP001285441"/>
    </source>
</evidence>
<feature type="transmembrane region" description="Helical" evidence="2">
    <location>
        <begin position="1174"/>
        <end position="1193"/>
    </location>
</feature>